<dbReference type="NCBIfam" id="TIGR02765">
    <property type="entry name" value="crypto_DASH"/>
    <property type="match status" value="1"/>
</dbReference>
<keyword evidence="5 8" id="KW-0274">FAD</keyword>
<keyword evidence="2 8" id="KW-0285">Flavoprotein</keyword>
<keyword evidence="7 11" id="KW-0157">Chromophore</keyword>
<evidence type="ECO:0000256" key="7">
    <source>
        <dbReference type="ARBA" id="ARBA00022991"/>
    </source>
</evidence>
<dbReference type="SUPFAM" id="SSF48173">
    <property type="entry name" value="Cryptochrome/photolyase FAD-binding domain"/>
    <property type="match status" value="1"/>
</dbReference>
<keyword evidence="3" id="KW-0479">Metal-binding</keyword>
<evidence type="ECO:0000259" key="13">
    <source>
        <dbReference type="PROSITE" id="PS50199"/>
    </source>
</evidence>
<evidence type="ECO:0000259" key="14">
    <source>
        <dbReference type="PROSITE" id="PS51645"/>
    </source>
</evidence>
<proteinExistence type="inferred from homology"/>
<dbReference type="Gene3D" id="3.40.50.620">
    <property type="entry name" value="HUPs"/>
    <property type="match status" value="1"/>
</dbReference>
<feature type="binding site" evidence="8">
    <location>
        <position position="248"/>
    </location>
    <ligand>
        <name>FAD</name>
        <dbReference type="ChEBI" id="CHEBI:57692"/>
    </ligand>
</feature>
<dbReference type="GO" id="GO:0003677">
    <property type="term" value="F:DNA binding"/>
    <property type="evidence" value="ECO:0007669"/>
    <property type="project" value="TreeGrafter"/>
</dbReference>
<keyword evidence="16" id="KW-1185">Reference proteome</keyword>
<evidence type="ECO:0000313" key="16">
    <source>
        <dbReference type="Proteomes" id="UP001515480"/>
    </source>
</evidence>
<dbReference type="GO" id="GO:0008270">
    <property type="term" value="F:zinc ion binding"/>
    <property type="evidence" value="ECO:0007669"/>
    <property type="project" value="UniProtKB-KW"/>
</dbReference>
<dbReference type="GO" id="GO:0000719">
    <property type="term" value="P:photoreactive repair"/>
    <property type="evidence" value="ECO:0007669"/>
    <property type="project" value="TreeGrafter"/>
</dbReference>
<dbReference type="Proteomes" id="UP001515480">
    <property type="component" value="Unassembled WGS sequence"/>
</dbReference>
<comment type="function">
    <text evidence="11">May have a photoreceptor function.</text>
</comment>
<protein>
    <recommendedName>
        <fullName evidence="11">Cryptochrome DASH</fullName>
    </recommendedName>
</protein>
<dbReference type="InterPro" id="IPR036134">
    <property type="entry name" value="Crypto/Photolyase_FAD-like_sf"/>
</dbReference>
<feature type="site" description="Electron transfer via tryptophanyl radical" evidence="9">
    <location>
        <position position="340"/>
    </location>
</feature>
<feature type="site" description="Electron transfer via tryptophanyl radical" evidence="9">
    <location>
        <position position="396"/>
    </location>
</feature>
<dbReference type="InterPro" id="IPR014133">
    <property type="entry name" value="Cry_DASH"/>
</dbReference>
<dbReference type="AlphaFoldDB" id="A0AB34JJ85"/>
<dbReference type="InterPro" id="IPR005101">
    <property type="entry name" value="Cryptochr/Photolyase_FAD-bd"/>
</dbReference>
<evidence type="ECO:0000313" key="15">
    <source>
        <dbReference type="EMBL" id="KAL1520771.1"/>
    </source>
</evidence>
<name>A0AB34JJ85_PRYPA</name>
<dbReference type="PANTHER" id="PTHR11455">
    <property type="entry name" value="CRYPTOCHROME"/>
    <property type="match status" value="1"/>
</dbReference>
<dbReference type="Gene3D" id="1.25.40.80">
    <property type="match status" value="1"/>
</dbReference>
<dbReference type="PRINTS" id="PR00147">
    <property type="entry name" value="DNAPHOTLYASE"/>
</dbReference>
<accession>A0AB34JJ85</accession>
<dbReference type="InterPro" id="IPR036155">
    <property type="entry name" value="Crypto/Photolyase_N_sf"/>
</dbReference>
<dbReference type="SMART" id="SM00547">
    <property type="entry name" value="ZnF_RBZ"/>
    <property type="match status" value="1"/>
</dbReference>
<comment type="similarity">
    <text evidence="1 11">Belongs to the DNA photolyase class-1 family.</text>
</comment>
<gene>
    <name evidence="15" type="ORF">AB1Y20_022337</name>
</gene>
<feature type="region of interest" description="Disordered" evidence="12">
    <location>
        <begin position="600"/>
        <end position="644"/>
    </location>
</feature>
<dbReference type="Gene3D" id="1.10.579.10">
    <property type="entry name" value="DNA Cyclobutane Dipyrimidine Photolyase, subunit A, domain 3"/>
    <property type="match status" value="1"/>
</dbReference>
<evidence type="ECO:0000256" key="9">
    <source>
        <dbReference type="PIRSR" id="PIRSR602081-2"/>
    </source>
</evidence>
<dbReference type="PROSITE" id="PS01358">
    <property type="entry name" value="ZF_RANBP2_1"/>
    <property type="match status" value="1"/>
</dbReference>
<feature type="binding site" evidence="8">
    <location>
        <begin position="267"/>
        <end position="271"/>
    </location>
    <ligand>
        <name>FAD</name>
        <dbReference type="ChEBI" id="CHEBI:57692"/>
    </ligand>
</feature>
<dbReference type="EMBL" id="JBGBPQ010000008">
    <property type="protein sequence ID" value="KAL1520771.1"/>
    <property type="molecule type" value="Genomic_DNA"/>
</dbReference>
<comment type="cofactor">
    <cofactor evidence="11">
        <name>(6R)-5,10-methylene-5,6,7,8-tetrahydrofolate</name>
        <dbReference type="ChEBI" id="CHEBI:15636"/>
    </cofactor>
    <text evidence="11">Binds 1 5,10-methenyltetrahydrofolate (MTHF) per subunit.</text>
</comment>
<dbReference type="SUPFAM" id="SSF52425">
    <property type="entry name" value="Cryptochrome/photolyase, N-terminal domain"/>
    <property type="match status" value="1"/>
</dbReference>
<feature type="compositionally biased region" description="Gly residues" evidence="12">
    <location>
        <begin position="617"/>
        <end position="627"/>
    </location>
</feature>
<evidence type="ECO:0000256" key="8">
    <source>
        <dbReference type="PIRSR" id="PIRSR602081-1"/>
    </source>
</evidence>
<evidence type="ECO:0000256" key="4">
    <source>
        <dbReference type="ARBA" id="ARBA00022771"/>
    </source>
</evidence>
<feature type="domain" description="RanBP2-type" evidence="13">
    <location>
        <begin position="491"/>
        <end position="521"/>
    </location>
</feature>
<dbReference type="InterPro" id="IPR002081">
    <property type="entry name" value="Cryptochrome/DNA_photolyase_1"/>
</dbReference>
<keyword evidence="6" id="KW-0862">Zinc</keyword>
<comment type="cofactor">
    <cofactor evidence="8 11">
        <name>FAD</name>
        <dbReference type="ChEBI" id="CHEBI:57692"/>
    </cofactor>
    <text evidence="8 11">Binds 1 FAD per subunit.</text>
</comment>
<keyword evidence="4 10" id="KW-0863">Zinc-finger</keyword>
<dbReference type="Gene3D" id="4.10.1060.10">
    <property type="entry name" value="Zinc finger, RanBP2-type"/>
    <property type="match status" value="1"/>
</dbReference>
<dbReference type="Pfam" id="PF03441">
    <property type="entry name" value="FAD_binding_7"/>
    <property type="match status" value="1"/>
</dbReference>
<dbReference type="GO" id="GO:0071949">
    <property type="term" value="F:FAD binding"/>
    <property type="evidence" value="ECO:0007669"/>
    <property type="project" value="TreeGrafter"/>
</dbReference>
<evidence type="ECO:0000256" key="3">
    <source>
        <dbReference type="ARBA" id="ARBA00022723"/>
    </source>
</evidence>
<evidence type="ECO:0000256" key="11">
    <source>
        <dbReference type="RuleBase" id="RU367151"/>
    </source>
</evidence>
<evidence type="ECO:0000256" key="10">
    <source>
        <dbReference type="PROSITE-ProRule" id="PRU00322"/>
    </source>
</evidence>
<reference evidence="15 16" key="1">
    <citation type="journal article" date="2024" name="Science">
        <title>Giant polyketide synthase enzymes in the biosynthesis of giant marine polyether toxins.</title>
        <authorList>
            <person name="Fallon T.R."/>
            <person name="Shende V.V."/>
            <person name="Wierzbicki I.H."/>
            <person name="Pendleton A.L."/>
            <person name="Watervoot N.F."/>
            <person name="Auber R.P."/>
            <person name="Gonzalez D.J."/>
            <person name="Wisecaver J.H."/>
            <person name="Moore B.S."/>
        </authorList>
    </citation>
    <scope>NUCLEOTIDE SEQUENCE [LARGE SCALE GENOMIC DNA]</scope>
    <source>
        <strain evidence="15 16">12B1</strain>
    </source>
</reference>
<evidence type="ECO:0000256" key="1">
    <source>
        <dbReference type="ARBA" id="ARBA00005862"/>
    </source>
</evidence>
<dbReference type="InterPro" id="IPR001876">
    <property type="entry name" value="Znf_RanBP2"/>
</dbReference>
<sequence length="644" mass="73048">MAAVTPVVIVWHKATDLRIHDHEMIALAHAEGVPVIHLFCFDPFWWAPLPLTGYAKTGAVRTKFLLECIADLRSSLEQHGQRLFCFHGPTASTFETLSKYYRVTKCFSFSEVCSEEQRIERSVRHILRAAGGDLILRWGFTLYHIDDLMVDPWRPNTYRTYSAFRRAVQDESVVRAEAAPPRKWQPAPPPHPILDTAAAWLPQVCELCGVDPPRRDDRAPVEWVGGERAALSWLHCYVWGRETLARHYVGATNTMSKGKIAISRDSTSKLSPWLAHGALSARRLFHEVERYERRRRANKGTQWLKHELVWRDYLRFACLAWRNEIFKRDGIGGLLRGRAWRDNGEATTLLRRWVDGTTGFPFVDCFMRELRATGYTTHCGRECACWFLVRDLGIDWRLGAEYFEHILIDYEPSANWGNWAYRIATTAPPRLLRAEEETRSTEMLLWAQQHDKYAVHVRVWLPELASLPSCLALEPWRMLLCGGADDAELLPPRLPWACPACTMQNEGSSSSCSVCETASPPRWGEFVYGDGGDYPLPMVKPKLTHTSFSEQHELEAQRALSTHPVRPYQVPIAATISQLEPTPSTLETVPSQPVMGVDAANPEKPLPQSRNTVRLQEGGGRAVGRGRSGGRRAGRAGRVQHAWS</sequence>
<dbReference type="Pfam" id="PF00875">
    <property type="entry name" value="DNA_photolyase"/>
    <property type="match status" value="1"/>
</dbReference>
<dbReference type="InterPro" id="IPR006050">
    <property type="entry name" value="DNA_photolyase_N"/>
</dbReference>
<organism evidence="15 16">
    <name type="scientific">Prymnesium parvum</name>
    <name type="common">Toxic golden alga</name>
    <dbReference type="NCBI Taxonomy" id="97485"/>
    <lineage>
        <taxon>Eukaryota</taxon>
        <taxon>Haptista</taxon>
        <taxon>Haptophyta</taxon>
        <taxon>Prymnesiophyceae</taxon>
        <taxon>Prymnesiales</taxon>
        <taxon>Prymnesiaceae</taxon>
        <taxon>Prymnesium</taxon>
    </lineage>
</organism>
<dbReference type="PANTHER" id="PTHR11455:SF22">
    <property type="entry name" value="CRYPTOCHROME DASH"/>
    <property type="match status" value="1"/>
</dbReference>
<dbReference type="PROSITE" id="PS51645">
    <property type="entry name" value="PHR_CRY_ALPHA_BETA"/>
    <property type="match status" value="1"/>
</dbReference>
<feature type="domain" description="Photolyase/cryptochrome alpha/beta" evidence="14">
    <location>
        <begin position="7"/>
        <end position="142"/>
    </location>
</feature>
<evidence type="ECO:0000256" key="12">
    <source>
        <dbReference type="SAM" id="MobiDB-lite"/>
    </source>
</evidence>
<evidence type="ECO:0000256" key="5">
    <source>
        <dbReference type="ARBA" id="ARBA00022827"/>
    </source>
</evidence>
<evidence type="ECO:0000256" key="6">
    <source>
        <dbReference type="ARBA" id="ARBA00022833"/>
    </source>
</evidence>
<dbReference type="GO" id="GO:0003904">
    <property type="term" value="F:deoxyribodipyrimidine photo-lyase activity"/>
    <property type="evidence" value="ECO:0007669"/>
    <property type="project" value="TreeGrafter"/>
</dbReference>
<evidence type="ECO:0000256" key="2">
    <source>
        <dbReference type="ARBA" id="ARBA00022630"/>
    </source>
</evidence>
<feature type="site" description="Electron transfer via tryptophanyl radical" evidence="9">
    <location>
        <position position="419"/>
    </location>
</feature>
<comment type="caution">
    <text evidence="15">The sequence shown here is derived from an EMBL/GenBank/DDBJ whole genome shotgun (WGS) entry which is preliminary data.</text>
</comment>
<dbReference type="InterPro" id="IPR014729">
    <property type="entry name" value="Rossmann-like_a/b/a_fold"/>
</dbReference>
<dbReference type="PROSITE" id="PS50199">
    <property type="entry name" value="ZF_RANBP2_2"/>
    <property type="match status" value="1"/>
</dbReference>